<name>A0A2G8RZH1_9APHY</name>
<dbReference type="OrthoDB" id="3271155at2759"/>
<reference evidence="2 3" key="1">
    <citation type="journal article" date="2015" name="Sci. Rep.">
        <title>Chromosome-level genome map provides insights into diverse defense mechanisms in the medicinal fungus Ganoderma sinense.</title>
        <authorList>
            <person name="Zhu Y."/>
            <person name="Xu J."/>
            <person name="Sun C."/>
            <person name="Zhou S."/>
            <person name="Xu H."/>
            <person name="Nelson D.R."/>
            <person name="Qian J."/>
            <person name="Song J."/>
            <person name="Luo H."/>
            <person name="Xiang L."/>
            <person name="Li Y."/>
            <person name="Xu Z."/>
            <person name="Ji A."/>
            <person name="Wang L."/>
            <person name="Lu S."/>
            <person name="Hayward A."/>
            <person name="Sun W."/>
            <person name="Li X."/>
            <person name="Schwartz D.C."/>
            <person name="Wang Y."/>
            <person name="Chen S."/>
        </authorList>
    </citation>
    <scope>NUCLEOTIDE SEQUENCE [LARGE SCALE GENOMIC DNA]</scope>
    <source>
        <strain evidence="2 3">ZZ0214-1</strain>
    </source>
</reference>
<protein>
    <submittedName>
        <fullName evidence="2">Uncharacterized protein</fullName>
    </submittedName>
</protein>
<accession>A0A2G8RZH1</accession>
<evidence type="ECO:0000256" key="1">
    <source>
        <dbReference type="SAM" id="MobiDB-lite"/>
    </source>
</evidence>
<dbReference type="Proteomes" id="UP000230002">
    <property type="component" value="Unassembled WGS sequence"/>
</dbReference>
<dbReference type="EMBL" id="AYKW01000034">
    <property type="protein sequence ID" value="PIL26919.1"/>
    <property type="molecule type" value="Genomic_DNA"/>
</dbReference>
<sequence>MTRPPSPSRTSAKLLSNNSTHFSGDATLVDEIGHAIEAERKTDLEEIRNIAQKALEARENDEPSLETPILSAKAANRKLEEALFKPLMRIIDTIDRALSARLGHRKRKYYRQFADRLGSPFRCGAPDFAIVDRPRPLNGGALLKPPTKLVEVRHLVSYMVVKNCIFDSPSLPLGQVQGNTTLSEAIEHAHRGRALAFRVEYPTLL</sequence>
<dbReference type="AlphaFoldDB" id="A0A2G8RZH1"/>
<evidence type="ECO:0000313" key="2">
    <source>
        <dbReference type="EMBL" id="PIL26919.1"/>
    </source>
</evidence>
<organism evidence="2 3">
    <name type="scientific">Ganoderma sinense ZZ0214-1</name>
    <dbReference type="NCBI Taxonomy" id="1077348"/>
    <lineage>
        <taxon>Eukaryota</taxon>
        <taxon>Fungi</taxon>
        <taxon>Dikarya</taxon>
        <taxon>Basidiomycota</taxon>
        <taxon>Agaricomycotina</taxon>
        <taxon>Agaricomycetes</taxon>
        <taxon>Polyporales</taxon>
        <taxon>Polyporaceae</taxon>
        <taxon>Ganoderma</taxon>
    </lineage>
</organism>
<evidence type="ECO:0000313" key="3">
    <source>
        <dbReference type="Proteomes" id="UP000230002"/>
    </source>
</evidence>
<keyword evidence="3" id="KW-1185">Reference proteome</keyword>
<feature type="compositionally biased region" description="Polar residues" evidence="1">
    <location>
        <begin position="8"/>
        <end position="20"/>
    </location>
</feature>
<comment type="caution">
    <text evidence="2">The sequence shown here is derived from an EMBL/GenBank/DDBJ whole genome shotgun (WGS) entry which is preliminary data.</text>
</comment>
<feature type="region of interest" description="Disordered" evidence="1">
    <location>
        <begin position="1"/>
        <end position="20"/>
    </location>
</feature>
<proteinExistence type="predicted"/>
<gene>
    <name evidence="2" type="ORF">GSI_10057</name>
</gene>